<organism evidence="1 2">
    <name type="scientific">Nonomuraea jiangxiensis</name>
    <dbReference type="NCBI Taxonomy" id="633440"/>
    <lineage>
        <taxon>Bacteria</taxon>
        <taxon>Bacillati</taxon>
        <taxon>Actinomycetota</taxon>
        <taxon>Actinomycetes</taxon>
        <taxon>Streptosporangiales</taxon>
        <taxon>Streptosporangiaceae</taxon>
        <taxon>Nonomuraea</taxon>
    </lineage>
</organism>
<dbReference type="SUPFAM" id="SSF103032">
    <property type="entry name" value="Hypothetical protein YwqG"/>
    <property type="match status" value="1"/>
</dbReference>
<proteinExistence type="predicted"/>
<sequence>MSLTTPSAPFDIAAVFPELAGQRRTAVRLHPRRGRPAITDSSVGGPLLWPADEPWPMCPEPQTHDSSEGRDPLPLIPVMQLITRDVPELPFPHDTDTLQVLWCPLDHEPYFQPHTIVHWRKAEAVGHHLIEAPTPDPDSDDSYLPTACVLAPERVQEYPDAYELSTELWDRIQAWEIDFPNPDGWAYGEHLSTAPGSKVGGWPQWIQDPVPFECSRGHEMAHLLTIASWELDIESGKRWAPMEERPLLTLNALPEIQNPTDLMIQDAGSLYLFVCLECPERPVDSISQGS</sequence>
<dbReference type="STRING" id="633440.SAMN05421869_106118"/>
<accession>A0A1G8LKT6</accession>
<dbReference type="Gene3D" id="2.30.320.10">
    <property type="entry name" value="YwqG-like"/>
    <property type="match status" value="1"/>
</dbReference>
<name>A0A1G8LKT6_9ACTN</name>
<evidence type="ECO:0000313" key="1">
    <source>
        <dbReference type="EMBL" id="SDI56077.1"/>
    </source>
</evidence>
<reference evidence="1 2" key="1">
    <citation type="submission" date="2016-10" db="EMBL/GenBank/DDBJ databases">
        <authorList>
            <person name="de Groot N.N."/>
        </authorList>
    </citation>
    <scope>NUCLEOTIDE SEQUENCE [LARGE SCALE GENOMIC DNA]</scope>
    <source>
        <strain evidence="1 2">CGMCC 4.6533</strain>
    </source>
</reference>
<dbReference type="Pfam" id="PF09234">
    <property type="entry name" value="DUF1963"/>
    <property type="match status" value="1"/>
</dbReference>
<dbReference type="InterPro" id="IPR035948">
    <property type="entry name" value="YwqG-like_sf"/>
</dbReference>
<dbReference type="InterPro" id="IPR015315">
    <property type="entry name" value="DUF1963"/>
</dbReference>
<dbReference type="OrthoDB" id="4332009at2"/>
<keyword evidence="2" id="KW-1185">Reference proteome</keyword>
<dbReference type="EMBL" id="FNDJ01000006">
    <property type="protein sequence ID" value="SDI56077.1"/>
    <property type="molecule type" value="Genomic_DNA"/>
</dbReference>
<evidence type="ECO:0000313" key="2">
    <source>
        <dbReference type="Proteomes" id="UP000199202"/>
    </source>
</evidence>
<protein>
    <recommendedName>
        <fullName evidence="3">DUF1963 domain-containing protein</fullName>
    </recommendedName>
</protein>
<evidence type="ECO:0008006" key="3">
    <source>
        <dbReference type="Google" id="ProtNLM"/>
    </source>
</evidence>
<dbReference type="Proteomes" id="UP000199202">
    <property type="component" value="Unassembled WGS sequence"/>
</dbReference>
<gene>
    <name evidence="1" type="ORF">SAMN05421869_106118</name>
</gene>
<dbReference type="AlphaFoldDB" id="A0A1G8LKT6"/>